<keyword evidence="1" id="KW-0175">Coiled coil</keyword>
<evidence type="ECO:0000313" key="2">
    <source>
        <dbReference type="EMBL" id="UUD36995.1"/>
    </source>
</evidence>
<gene>
    <name evidence="2" type="ORF">NPA09_00230</name>
</gene>
<keyword evidence="3" id="KW-1185">Reference proteome</keyword>
<sequence>MQKKFKRDIAGYYIPEVDEYIQKLASELEALKEKNEKLKEINIVLEGEVKAKNNRISKLENELLKAEIKINGTQQDND</sequence>
<accession>A0ABY5J162</accession>
<evidence type="ECO:0000256" key="1">
    <source>
        <dbReference type="SAM" id="Coils"/>
    </source>
</evidence>
<dbReference type="RefSeq" id="WP_129722579.1">
    <property type="nucleotide sequence ID" value="NZ_CP101808.1"/>
</dbReference>
<proteinExistence type="predicted"/>
<reference evidence="2" key="1">
    <citation type="submission" date="2022-07" db="EMBL/GenBank/DDBJ databases">
        <title>Complete genome of Mycoplasma equigenitalium type strain T37.</title>
        <authorList>
            <person name="Spergser J."/>
        </authorList>
    </citation>
    <scope>NUCLEOTIDE SEQUENCE</scope>
    <source>
        <strain evidence="2">T37</strain>
    </source>
</reference>
<dbReference type="SUPFAM" id="SSF58038">
    <property type="entry name" value="SNARE fusion complex"/>
    <property type="match status" value="1"/>
</dbReference>
<evidence type="ECO:0000313" key="3">
    <source>
        <dbReference type="Proteomes" id="UP001059576"/>
    </source>
</evidence>
<dbReference type="Gene3D" id="6.10.250.660">
    <property type="match status" value="1"/>
</dbReference>
<name>A0ABY5J162_9BACT</name>
<protein>
    <submittedName>
        <fullName evidence="2">DivIVA domain-containing protein</fullName>
    </submittedName>
</protein>
<dbReference type="Proteomes" id="UP001059576">
    <property type="component" value="Chromosome"/>
</dbReference>
<dbReference type="Pfam" id="PF05103">
    <property type="entry name" value="DivIVA"/>
    <property type="match status" value="1"/>
</dbReference>
<dbReference type="InterPro" id="IPR007793">
    <property type="entry name" value="DivIVA_fam"/>
</dbReference>
<organism evidence="2 3">
    <name type="scientific">Mycoplasmopsis equigenitalium</name>
    <dbReference type="NCBI Taxonomy" id="114883"/>
    <lineage>
        <taxon>Bacteria</taxon>
        <taxon>Bacillati</taxon>
        <taxon>Mycoplasmatota</taxon>
        <taxon>Mycoplasmoidales</taxon>
        <taxon>Metamycoplasmataceae</taxon>
        <taxon>Mycoplasmopsis</taxon>
    </lineage>
</organism>
<dbReference type="EMBL" id="CP101808">
    <property type="protein sequence ID" value="UUD36995.1"/>
    <property type="molecule type" value="Genomic_DNA"/>
</dbReference>
<feature type="coiled-coil region" evidence="1">
    <location>
        <begin position="14"/>
        <end position="76"/>
    </location>
</feature>